<evidence type="ECO:0000256" key="1">
    <source>
        <dbReference type="ARBA" id="ARBA00007057"/>
    </source>
</evidence>
<feature type="region of interest" description="Disordered" evidence="3">
    <location>
        <begin position="507"/>
        <end position="570"/>
    </location>
</feature>
<dbReference type="EMBL" id="BDGG01000008">
    <property type="protein sequence ID" value="GAV02070.1"/>
    <property type="molecule type" value="Genomic_DNA"/>
</dbReference>
<feature type="compositionally biased region" description="Low complexity" evidence="3">
    <location>
        <begin position="460"/>
        <end position="482"/>
    </location>
</feature>
<accession>A0A1D1VKC8</accession>
<feature type="compositionally biased region" description="Basic residues" evidence="3">
    <location>
        <begin position="33"/>
        <end position="43"/>
    </location>
</feature>
<evidence type="ECO:0000256" key="2">
    <source>
        <dbReference type="ARBA" id="ARBA00023158"/>
    </source>
</evidence>
<organism evidence="5 6">
    <name type="scientific">Ramazzottius varieornatus</name>
    <name type="common">Water bear</name>
    <name type="synonym">Tardigrade</name>
    <dbReference type="NCBI Taxonomy" id="947166"/>
    <lineage>
        <taxon>Eukaryota</taxon>
        <taxon>Metazoa</taxon>
        <taxon>Ecdysozoa</taxon>
        <taxon>Tardigrada</taxon>
        <taxon>Eutardigrada</taxon>
        <taxon>Parachela</taxon>
        <taxon>Hypsibioidea</taxon>
        <taxon>Ramazzottiidae</taxon>
        <taxon>Ramazzottius</taxon>
    </lineage>
</organism>
<evidence type="ECO:0000259" key="4">
    <source>
        <dbReference type="Pfam" id="PF13017"/>
    </source>
</evidence>
<dbReference type="OrthoDB" id="10068307at2759"/>
<dbReference type="InterPro" id="IPR024970">
    <property type="entry name" value="Maelstrom"/>
</dbReference>
<evidence type="ECO:0000256" key="3">
    <source>
        <dbReference type="SAM" id="MobiDB-lite"/>
    </source>
</evidence>
<feature type="region of interest" description="Disordered" evidence="3">
    <location>
        <begin position="374"/>
        <end position="437"/>
    </location>
</feature>
<feature type="compositionally biased region" description="Basic and acidic residues" evidence="3">
    <location>
        <begin position="44"/>
        <end position="53"/>
    </location>
</feature>
<reference evidence="5 6" key="1">
    <citation type="journal article" date="2016" name="Nat. Commun.">
        <title>Extremotolerant tardigrade genome and improved radiotolerance of human cultured cells by tardigrade-unique protein.</title>
        <authorList>
            <person name="Hashimoto T."/>
            <person name="Horikawa D.D."/>
            <person name="Saito Y."/>
            <person name="Kuwahara H."/>
            <person name="Kozuka-Hata H."/>
            <person name="Shin-I T."/>
            <person name="Minakuchi Y."/>
            <person name="Ohishi K."/>
            <person name="Motoyama A."/>
            <person name="Aizu T."/>
            <person name="Enomoto A."/>
            <person name="Kondo K."/>
            <person name="Tanaka S."/>
            <person name="Hara Y."/>
            <person name="Koshikawa S."/>
            <person name="Sagara H."/>
            <person name="Miura T."/>
            <person name="Yokobori S."/>
            <person name="Miyagawa K."/>
            <person name="Suzuki Y."/>
            <person name="Kubo T."/>
            <person name="Oyama M."/>
            <person name="Kohara Y."/>
            <person name="Fujiyama A."/>
            <person name="Arakawa K."/>
            <person name="Katayama T."/>
            <person name="Toyoda A."/>
            <person name="Kunieda T."/>
        </authorList>
    </citation>
    <scope>NUCLEOTIDE SEQUENCE [LARGE SCALE GENOMIC DNA]</scope>
    <source>
        <strain evidence="5 6">YOKOZUNA-1</strain>
    </source>
</reference>
<name>A0A1D1VKC8_RAMVA</name>
<feature type="domain" description="Maelstrom" evidence="4">
    <location>
        <begin position="149"/>
        <end position="337"/>
    </location>
</feature>
<dbReference type="Proteomes" id="UP000186922">
    <property type="component" value="Unassembled WGS sequence"/>
</dbReference>
<feature type="region of interest" description="Disordered" evidence="3">
    <location>
        <begin position="1"/>
        <end position="53"/>
    </location>
</feature>
<dbReference type="AlphaFoldDB" id="A0A1D1VKC8"/>
<proteinExistence type="inferred from homology"/>
<dbReference type="GO" id="GO:0060964">
    <property type="term" value="P:regulation of miRNA-mediated gene silencing"/>
    <property type="evidence" value="ECO:0007669"/>
    <property type="project" value="InterPro"/>
</dbReference>
<evidence type="ECO:0000313" key="6">
    <source>
        <dbReference type="Proteomes" id="UP000186922"/>
    </source>
</evidence>
<gene>
    <name evidence="5" type="primary">RvY_12681-1</name>
    <name evidence="5" type="synonym">RvY_12681.1</name>
    <name evidence="5" type="ORF">RvY_12681</name>
</gene>
<feature type="region of interest" description="Disordered" evidence="3">
    <location>
        <begin position="452"/>
        <end position="488"/>
    </location>
</feature>
<evidence type="ECO:0000313" key="5">
    <source>
        <dbReference type="EMBL" id="GAV02070.1"/>
    </source>
</evidence>
<feature type="compositionally biased region" description="Low complexity" evidence="3">
    <location>
        <begin position="524"/>
        <end position="536"/>
    </location>
</feature>
<comment type="similarity">
    <text evidence="1">Belongs to the maelstrom family.</text>
</comment>
<dbReference type="Pfam" id="PF13017">
    <property type="entry name" value="Maelstrom"/>
    <property type="match status" value="1"/>
</dbReference>
<dbReference type="GO" id="GO:0031047">
    <property type="term" value="P:regulatory ncRNA-mediated gene silencing"/>
    <property type="evidence" value="ECO:0007669"/>
    <property type="project" value="UniProtKB-KW"/>
</dbReference>
<sequence length="570" mass="62284">MAAHTASTSGFGGFHDAASESGHSVASGSTFSGKKKGYKSKARGKNEEGLTPEQVHELRYIGIRFDTTSDVPYLDEDEPSVAQATPVADTHFHLATRKAEKALSSYRILMMQEILEMLMGIGGKFDDLGAELFAVMHLMRAFMGKRPDYAPIEVTAFRIRLATGVEPGMFHTFPSPLPLPFGKSADFQVGRKELHEMEEDTFDKFDDDFIDIFRGLLLTFQPRGVPRKNLSNYQGKYPLVICQSHAVNKVVMMFEYLHQRALLAQKAKLPTKAPAEFIVPETVPLSFCELRAFDAALRHVFRTLGLVADAPQDVNVGQVNHCEYHKTTNKLTCTTYMATDILEQLMVFSYYWGIEAPNRCVEAFRLDRHLDFTDIRTGDPSPTVPKPEQKTSETGSVPWASDTEGGSRRTDSPSSADNNTDETNSQKSSTGSQSGPYRLKPRAVQLQAMAPHPVRVGRPGSVDGTGSVVSSATGSSISQQASVLAKGMRSRLPQSLDFLKPKKVDGQLGQAAKNGPPQETPQTVPSVPSISGSSIGRSVTPQEDVVSEKEVPASVKTGGFFAAGRRSSRM</sequence>
<keyword evidence="2" id="KW-0943">RNA-mediated gene silencing</keyword>
<protein>
    <recommendedName>
        <fullName evidence="4">Maelstrom domain-containing protein</fullName>
    </recommendedName>
</protein>
<feature type="compositionally biased region" description="Polar residues" evidence="3">
    <location>
        <begin position="412"/>
        <end position="435"/>
    </location>
</feature>
<keyword evidence="6" id="KW-1185">Reference proteome</keyword>
<comment type="caution">
    <text evidence="5">The sequence shown here is derived from an EMBL/GenBank/DDBJ whole genome shotgun (WGS) entry which is preliminary data.</text>
</comment>